<keyword evidence="3" id="KW-0677">Repeat</keyword>
<evidence type="ECO:0000256" key="6">
    <source>
        <dbReference type="ARBA" id="ARBA00023242"/>
    </source>
</evidence>
<keyword evidence="5" id="KW-0862">Zinc</keyword>
<dbReference type="Proteomes" id="UP000050795">
    <property type="component" value="Unassembled WGS sequence"/>
</dbReference>
<dbReference type="GO" id="GO:0009913">
    <property type="term" value="P:epidermal cell differentiation"/>
    <property type="evidence" value="ECO:0007669"/>
    <property type="project" value="TreeGrafter"/>
</dbReference>
<keyword evidence="7" id="KW-1185">Reference proteome</keyword>
<dbReference type="InterPro" id="IPR013087">
    <property type="entry name" value="Znf_C2H2_type"/>
</dbReference>
<evidence type="ECO:0000256" key="3">
    <source>
        <dbReference type="ARBA" id="ARBA00022737"/>
    </source>
</evidence>
<evidence type="ECO:0000313" key="8">
    <source>
        <dbReference type="WBParaSite" id="TREG1_5790.1"/>
    </source>
</evidence>
<reference evidence="8" key="2">
    <citation type="submission" date="2023-11" db="UniProtKB">
        <authorList>
            <consortium name="WormBaseParasite"/>
        </authorList>
    </citation>
    <scope>IDENTIFICATION</scope>
</reference>
<dbReference type="GO" id="GO:0008270">
    <property type="term" value="F:zinc ion binding"/>
    <property type="evidence" value="ECO:0007669"/>
    <property type="project" value="UniProtKB-KW"/>
</dbReference>
<dbReference type="GO" id="GO:0000981">
    <property type="term" value="F:DNA-binding transcription factor activity, RNA polymerase II-specific"/>
    <property type="evidence" value="ECO:0007669"/>
    <property type="project" value="TreeGrafter"/>
</dbReference>
<accession>A0A183VRX8</accession>
<evidence type="ECO:0000313" key="7">
    <source>
        <dbReference type="Proteomes" id="UP000050795"/>
    </source>
</evidence>
<dbReference type="AlphaFoldDB" id="A0A183VRX8"/>
<dbReference type="PROSITE" id="PS50157">
    <property type="entry name" value="ZINC_FINGER_C2H2_2"/>
    <property type="match status" value="3"/>
</dbReference>
<sequence length="643" mass="72863">MSRTNSPVDEAYATYSGLDLTIKDQSVLESCVQASSTPRRVSHILSKTLHEKNQEDYSTEQLNTFGNNSVTISEQLKQIQNNKKFLETCSIKTDSQSVHNEISCYCNSKCSAISCYYSVHSNDLDYTCEIENYHTQAPLDLRLKSASKNVNTDCNNTSNSTKTITNSPEKYGMFAYASLSLSNQMTQGKNYPNTDRQPGNSFNIKSLLRNNEGINNQSSTNSECYDNLNGTDNCAEMQTMTHPVTSKTLFDQLLVNYLQMINPLGLNSLLSNSNSTQIPNERIVPQVESNVIIPCSPSLSTDLNTSVTRMSPVKKSTRKLNPAKPTTYEQITEMTNQRISEDTTTEDSIGYNLKQMDDGQSSTVNTYALSCSSISSEDDTKIRCRRKSGDLGKTPIILYYPEPSDSKKRIKAMLERNDPCLKYVNDGAAIRNPFAVDRKVQLIHLTSLLCVKLDNNTYLCKGCSRTTRRLRPMQQHLLSHSASKFNLCVQCLKGFNDKYDMKRHTRKHTLVRPYVCPECKRSFSQRCSLEGHRRKIHKIQLNYTPNQRREIVRVCETCGYSCSKLYDMLQHTLNNHPNSNCLPRLQRQFMRHKEKIRNTSTTSNEDIQACSSFQHSVVYAAYSNSDTNSQTPAHICTNSRETI</sequence>
<organism evidence="7 8">
    <name type="scientific">Trichobilharzia regenti</name>
    <name type="common">Nasal bird schistosome</name>
    <dbReference type="NCBI Taxonomy" id="157069"/>
    <lineage>
        <taxon>Eukaryota</taxon>
        <taxon>Metazoa</taxon>
        <taxon>Spiralia</taxon>
        <taxon>Lophotrochozoa</taxon>
        <taxon>Platyhelminthes</taxon>
        <taxon>Trematoda</taxon>
        <taxon>Digenea</taxon>
        <taxon>Strigeidida</taxon>
        <taxon>Schistosomatoidea</taxon>
        <taxon>Schistosomatidae</taxon>
        <taxon>Trichobilharzia</taxon>
    </lineage>
</organism>
<dbReference type="SMART" id="SM00355">
    <property type="entry name" value="ZnF_C2H2"/>
    <property type="match status" value="4"/>
</dbReference>
<keyword evidence="6" id="KW-0539">Nucleus</keyword>
<dbReference type="FunFam" id="3.30.160.60:FF:000446">
    <property type="entry name" value="Zinc finger protein"/>
    <property type="match status" value="1"/>
</dbReference>
<keyword evidence="2" id="KW-0479">Metal-binding</keyword>
<dbReference type="Gene3D" id="3.30.160.60">
    <property type="entry name" value="Classic Zinc Finger"/>
    <property type="match status" value="2"/>
</dbReference>
<evidence type="ECO:0000256" key="1">
    <source>
        <dbReference type="ARBA" id="ARBA00004123"/>
    </source>
</evidence>
<dbReference type="SUPFAM" id="SSF57667">
    <property type="entry name" value="beta-beta-alpha zinc fingers"/>
    <property type="match status" value="1"/>
</dbReference>
<evidence type="ECO:0000256" key="4">
    <source>
        <dbReference type="ARBA" id="ARBA00022771"/>
    </source>
</evidence>
<dbReference type="InterPro" id="IPR027756">
    <property type="entry name" value="Ovo-like"/>
</dbReference>
<keyword evidence="4" id="KW-0863">Zinc-finger</keyword>
<name>A0A183VRX8_TRIRE</name>
<dbReference type="Pfam" id="PF00096">
    <property type="entry name" value="zf-C2H2"/>
    <property type="match status" value="1"/>
</dbReference>
<dbReference type="WBParaSite" id="TREG1_5790.1">
    <property type="protein sequence ID" value="TREG1_5790.1"/>
    <property type="gene ID" value="TREG1_5790"/>
</dbReference>
<dbReference type="PROSITE" id="PS00028">
    <property type="entry name" value="ZINC_FINGER_C2H2_1"/>
    <property type="match status" value="2"/>
</dbReference>
<evidence type="ECO:0000256" key="5">
    <source>
        <dbReference type="ARBA" id="ARBA00022833"/>
    </source>
</evidence>
<dbReference type="PANTHER" id="PTHR10032:SF272">
    <property type="entry name" value="OVO-LIKE ZINC FINGER 1A-RELATED"/>
    <property type="match status" value="1"/>
</dbReference>
<dbReference type="GO" id="GO:0005634">
    <property type="term" value="C:nucleus"/>
    <property type="evidence" value="ECO:0007669"/>
    <property type="project" value="UniProtKB-SubCell"/>
</dbReference>
<dbReference type="PANTHER" id="PTHR10032">
    <property type="entry name" value="ZINC FINGER PROTEIN WITH KRAB AND SCAN DOMAINS"/>
    <property type="match status" value="1"/>
</dbReference>
<comment type="subcellular location">
    <subcellularLocation>
        <location evidence="1">Nucleus</location>
    </subcellularLocation>
</comment>
<reference evidence="7" key="1">
    <citation type="submission" date="2022-06" db="EMBL/GenBank/DDBJ databases">
        <authorList>
            <person name="Berger JAMES D."/>
            <person name="Berger JAMES D."/>
        </authorList>
    </citation>
    <scope>NUCLEOTIDE SEQUENCE [LARGE SCALE GENOMIC DNA]</scope>
</reference>
<protein>
    <submittedName>
        <fullName evidence="8">C2H2-type domain-containing protein</fullName>
    </submittedName>
</protein>
<dbReference type="GO" id="GO:0000978">
    <property type="term" value="F:RNA polymerase II cis-regulatory region sequence-specific DNA binding"/>
    <property type="evidence" value="ECO:0007669"/>
    <property type="project" value="TreeGrafter"/>
</dbReference>
<dbReference type="InterPro" id="IPR036236">
    <property type="entry name" value="Znf_C2H2_sf"/>
</dbReference>
<dbReference type="OrthoDB" id="6508643at2759"/>
<proteinExistence type="predicted"/>
<evidence type="ECO:0000256" key="2">
    <source>
        <dbReference type="ARBA" id="ARBA00022723"/>
    </source>
</evidence>